<dbReference type="PANTHER" id="PTHR40265">
    <property type="entry name" value="BLL2707 PROTEIN"/>
    <property type="match status" value="1"/>
</dbReference>
<feature type="domain" description="Glyoxalase-like" evidence="1">
    <location>
        <begin position="11"/>
        <end position="214"/>
    </location>
</feature>
<dbReference type="EMBL" id="JACGCI010000019">
    <property type="protein sequence ID" value="KAF6758187.1"/>
    <property type="molecule type" value="Genomic_DNA"/>
</dbReference>
<organism evidence="2 3">
    <name type="scientific">Ephemerocybe angulata</name>
    <dbReference type="NCBI Taxonomy" id="980116"/>
    <lineage>
        <taxon>Eukaryota</taxon>
        <taxon>Fungi</taxon>
        <taxon>Dikarya</taxon>
        <taxon>Basidiomycota</taxon>
        <taxon>Agaricomycotina</taxon>
        <taxon>Agaricomycetes</taxon>
        <taxon>Agaricomycetidae</taxon>
        <taxon>Agaricales</taxon>
        <taxon>Agaricineae</taxon>
        <taxon>Psathyrellaceae</taxon>
        <taxon>Ephemerocybe</taxon>
    </lineage>
</organism>
<gene>
    <name evidence="2" type="ORF">DFP72DRAFT_888296</name>
</gene>
<dbReference type="Pfam" id="PF13468">
    <property type="entry name" value="Glyoxalase_3"/>
    <property type="match status" value="1"/>
</dbReference>
<dbReference type="PANTHER" id="PTHR40265:SF1">
    <property type="entry name" value="GLYOXALASE-LIKE DOMAIN-CONTAINING PROTEIN"/>
    <property type="match status" value="1"/>
</dbReference>
<comment type="caution">
    <text evidence="2">The sequence shown here is derived from an EMBL/GenBank/DDBJ whole genome shotgun (WGS) entry which is preliminary data.</text>
</comment>
<dbReference type="Gene3D" id="3.10.180.10">
    <property type="entry name" value="2,3-Dihydroxybiphenyl 1,2-Dioxygenase, domain 1"/>
    <property type="match status" value="1"/>
</dbReference>
<protein>
    <submittedName>
        <fullName evidence="2">Glyoxalase-like domain-containing protein</fullName>
    </submittedName>
</protein>
<dbReference type="InterPro" id="IPR029068">
    <property type="entry name" value="Glyas_Bleomycin-R_OHBP_Dase"/>
</dbReference>
<dbReference type="Proteomes" id="UP000521943">
    <property type="component" value="Unassembled WGS sequence"/>
</dbReference>
<evidence type="ECO:0000259" key="1">
    <source>
        <dbReference type="Pfam" id="PF13468"/>
    </source>
</evidence>
<sequence>MSSLEVNTRTIDHIVHLTPPGTVNEVSERFRKLGFKVLPGGTHADGLTENALVVLRDGTYLELISFTHPVSYYPENSPERTKREGHRWANSAPGRIDYAFLGNGSLEEGHLISEIINARAEVEGSGVKYLREVGGGRVRPDGKILKWVISAPASGRDEIGSLPFFCGDITPRSLRVQTEPPSNTEHPSTAFGLAYLDLLVSPARFEEMKKRLTSVLASSPSPGDTDQTAFWDLEFVADLPPRIYPRPLLSLGVPSNDAQRKFLAETQPEGESGVGIYEVSFYVEHLDVGYPEEAETPYGRIRFIRI</sequence>
<reference evidence="2 3" key="1">
    <citation type="submission" date="2020-07" db="EMBL/GenBank/DDBJ databases">
        <title>Comparative genomics of pyrophilous fungi reveals a link between fire events and developmental genes.</title>
        <authorList>
            <consortium name="DOE Joint Genome Institute"/>
            <person name="Steindorff A.S."/>
            <person name="Carver A."/>
            <person name="Calhoun S."/>
            <person name="Stillman K."/>
            <person name="Liu H."/>
            <person name="Lipzen A."/>
            <person name="Pangilinan J."/>
            <person name="Labutti K."/>
            <person name="Bruns T.D."/>
            <person name="Grigoriev I.V."/>
        </authorList>
    </citation>
    <scope>NUCLEOTIDE SEQUENCE [LARGE SCALE GENOMIC DNA]</scope>
    <source>
        <strain evidence="2 3">CBS 144469</strain>
    </source>
</reference>
<proteinExistence type="predicted"/>
<accession>A0A8H6I5C2</accession>
<dbReference type="InterPro" id="IPR025870">
    <property type="entry name" value="Glyoxalase-like_dom"/>
</dbReference>
<dbReference type="OrthoDB" id="408973at2759"/>
<keyword evidence="3" id="KW-1185">Reference proteome</keyword>
<name>A0A8H6I5C2_9AGAR</name>
<dbReference type="AlphaFoldDB" id="A0A8H6I5C2"/>
<evidence type="ECO:0000313" key="3">
    <source>
        <dbReference type="Proteomes" id="UP000521943"/>
    </source>
</evidence>
<evidence type="ECO:0000313" key="2">
    <source>
        <dbReference type="EMBL" id="KAF6758187.1"/>
    </source>
</evidence>